<dbReference type="CDD" id="cd12797">
    <property type="entry name" value="M23_peptidase"/>
    <property type="match status" value="1"/>
</dbReference>
<sequence length="423" mass="47054">MKMKKKSLRFVAGVLAVTMLISSNSVFATTTAEYDEQIESIKSQQAENEAEAERLNEKLDSLRDQTSEAEAYQATLEEQITTYQTSIDLAVQNITQLNTNITNLEAEIKKADEEYADTFAELKVRLRSLYASGGNLTTLQILFDSTSLYDFSMRSEAMKTITKHDRELMEKIRLYRIQTQDQRDELNKEKEELADQKKDLEKKQEELQALEEENQKLIDELNIQSSETESDLAAAEAAKEDYVSQLDQLIADRNAQAEKEEEARRQAEANQNAANNNSGSGNTFSGSGNTSDVLNTGDLSFSWPLAGYGYGSITQYFGGMFSGSPHGGVDIGVPYGTPIYAAESGQVISAEYHWSWGNNVLIWHNGTYSTRYAHCSSLAVSAGEYVEKGQIVGYVGSTGQSTGNHLHFEVYQNGTRVDPLNFV</sequence>
<dbReference type="Gene3D" id="2.70.70.10">
    <property type="entry name" value="Glucose Permease (Domain IIA)"/>
    <property type="match status" value="1"/>
</dbReference>
<feature type="signal peptide" evidence="4">
    <location>
        <begin position="1"/>
        <end position="28"/>
    </location>
</feature>
<dbReference type="Proteomes" id="UP001199424">
    <property type="component" value="Unassembled WGS sequence"/>
</dbReference>
<accession>A0AAE3DI77</accession>
<feature type="domain" description="Peptidoglycan hydrolase PcsB coiled-coil" evidence="6">
    <location>
        <begin position="108"/>
        <end position="171"/>
    </location>
</feature>
<dbReference type="InterPro" id="IPR011055">
    <property type="entry name" value="Dup_hybrid_motif"/>
</dbReference>
<name>A0AAE3DI77_9FIRM</name>
<dbReference type="Pfam" id="PF24568">
    <property type="entry name" value="CC_PcsB"/>
    <property type="match status" value="1"/>
</dbReference>
<keyword evidence="2" id="KW-0175">Coiled coil</keyword>
<feature type="compositionally biased region" description="Low complexity" evidence="3">
    <location>
        <begin position="268"/>
        <end position="289"/>
    </location>
</feature>
<dbReference type="InterPro" id="IPR050570">
    <property type="entry name" value="Cell_wall_metabolism_enzyme"/>
</dbReference>
<dbReference type="GO" id="GO:0004222">
    <property type="term" value="F:metalloendopeptidase activity"/>
    <property type="evidence" value="ECO:0007669"/>
    <property type="project" value="TreeGrafter"/>
</dbReference>
<evidence type="ECO:0000313" key="8">
    <source>
        <dbReference type="Proteomes" id="UP001199424"/>
    </source>
</evidence>
<gene>
    <name evidence="7" type="ORF">LKD31_11485</name>
</gene>
<keyword evidence="1 4" id="KW-0732">Signal</keyword>
<evidence type="ECO:0000256" key="1">
    <source>
        <dbReference type="ARBA" id="ARBA00022729"/>
    </source>
</evidence>
<evidence type="ECO:0000313" key="7">
    <source>
        <dbReference type="EMBL" id="MCC2137628.1"/>
    </source>
</evidence>
<dbReference type="SUPFAM" id="SSF51261">
    <property type="entry name" value="Duplicated hybrid motif"/>
    <property type="match status" value="1"/>
</dbReference>
<feature type="region of interest" description="Disordered" evidence="3">
    <location>
        <begin position="255"/>
        <end position="289"/>
    </location>
</feature>
<dbReference type="InterPro" id="IPR016047">
    <property type="entry name" value="M23ase_b-sheet_dom"/>
</dbReference>
<proteinExistence type="predicted"/>
<evidence type="ECO:0000256" key="4">
    <source>
        <dbReference type="SAM" id="SignalP"/>
    </source>
</evidence>
<feature type="coiled-coil region" evidence="2">
    <location>
        <begin position="38"/>
        <end position="121"/>
    </location>
</feature>
<evidence type="ECO:0000259" key="6">
    <source>
        <dbReference type="Pfam" id="PF24568"/>
    </source>
</evidence>
<feature type="domain" description="M23ase beta-sheet core" evidence="5">
    <location>
        <begin position="325"/>
        <end position="419"/>
    </location>
</feature>
<evidence type="ECO:0000256" key="3">
    <source>
        <dbReference type="SAM" id="MobiDB-lite"/>
    </source>
</evidence>
<dbReference type="Pfam" id="PF01551">
    <property type="entry name" value="Peptidase_M23"/>
    <property type="match status" value="1"/>
</dbReference>
<dbReference type="Gene3D" id="6.10.250.3150">
    <property type="match status" value="1"/>
</dbReference>
<protein>
    <submittedName>
        <fullName evidence="7">Peptidoglycan DD-metalloendopeptidase family protein</fullName>
    </submittedName>
</protein>
<evidence type="ECO:0000256" key="2">
    <source>
        <dbReference type="SAM" id="Coils"/>
    </source>
</evidence>
<dbReference type="PANTHER" id="PTHR21666">
    <property type="entry name" value="PEPTIDASE-RELATED"/>
    <property type="match status" value="1"/>
</dbReference>
<organism evidence="7 8">
    <name type="scientific">Hominenteromicrobium mulieris</name>
    <dbReference type="NCBI Taxonomy" id="2885357"/>
    <lineage>
        <taxon>Bacteria</taxon>
        <taxon>Bacillati</taxon>
        <taxon>Bacillota</taxon>
        <taxon>Clostridia</taxon>
        <taxon>Eubacteriales</taxon>
        <taxon>Oscillospiraceae</taxon>
        <taxon>Hominenteromicrobium</taxon>
    </lineage>
</organism>
<dbReference type="RefSeq" id="WP_308449810.1">
    <property type="nucleotide sequence ID" value="NZ_JAJEQC010000012.1"/>
</dbReference>
<feature type="chain" id="PRO_5042167434" evidence="4">
    <location>
        <begin position="29"/>
        <end position="423"/>
    </location>
</feature>
<comment type="caution">
    <text evidence="7">The sequence shown here is derived from an EMBL/GenBank/DDBJ whole genome shotgun (WGS) entry which is preliminary data.</text>
</comment>
<dbReference type="InterPro" id="IPR057309">
    <property type="entry name" value="PcsB_CC"/>
</dbReference>
<dbReference type="EMBL" id="JAJEQC010000012">
    <property type="protein sequence ID" value="MCC2137628.1"/>
    <property type="molecule type" value="Genomic_DNA"/>
</dbReference>
<dbReference type="PANTHER" id="PTHR21666:SF270">
    <property type="entry name" value="MUREIN HYDROLASE ACTIVATOR ENVC"/>
    <property type="match status" value="1"/>
</dbReference>
<feature type="compositionally biased region" description="Basic and acidic residues" evidence="3">
    <location>
        <begin position="255"/>
        <end position="267"/>
    </location>
</feature>
<dbReference type="AlphaFoldDB" id="A0AAE3DI77"/>
<keyword evidence="8" id="KW-1185">Reference proteome</keyword>
<reference evidence="7" key="1">
    <citation type="submission" date="2021-10" db="EMBL/GenBank/DDBJ databases">
        <title>Anaerobic single-cell dispensing facilitates the cultivation of human gut bacteria.</title>
        <authorList>
            <person name="Afrizal A."/>
        </authorList>
    </citation>
    <scope>NUCLEOTIDE SEQUENCE</scope>
    <source>
        <strain evidence="7">CLA-AA-H250</strain>
    </source>
</reference>
<evidence type="ECO:0000259" key="5">
    <source>
        <dbReference type="Pfam" id="PF01551"/>
    </source>
</evidence>